<accession>A0A437J5R1</accession>
<reference evidence="3 4" key="1">
    <citation type="submission" date="2019-01" db="EMBL/GenBank/DDBJ databases">
        <authorList>
            <person name="Chen W.-M."/>
        </authorList>
    </citation>
    <scope>NUCLEOTIDE SEQUENCE [LARGE SCALE GENOMIC DNA]</scope>
    <source>
        <strain evidence="3 4">TLA-22</strain>
    </source>
</reference>
<keyword evidence="4" id="KW-1185">Reference proteome</keyword>
<keyword evidence="1" id="KW-0732">Signal</keyword>
<dbReference type="Proteomes" id="UP000282977">
    <property type="component" value="Unassembled WGS sequence"/>
</dbReference>
<organism evidence="3 4">
    <name type="scientific">Sphingobium algorifonticola</name>
    <dbReference type="NCBI Taxonomy" id="2008318"/>
    <lineage>
        <taxon>Bacteria</taxon>
        <taxon>Pseudomonadati</taxon>
        <taxon>Pseudomonadota</taxon>
        <taxon>Alphaproteobacteria</taxon>
        <taxon>Sphingomonadales</taxon>
        <taxon>Sphingomonadaceae</taxon>
        <taxon>Sphingobium</taxon>
    </lineage>
</organism>
<sequence>MKMPAIALIVAIAMASTALAQQRSGPFTIAETGAGYATLYDAVNAIGARQGTIVIAPGSYGDCAVQESGAITYRAATPGSVVFDGGICEGKAALVLRGQAARVEGIVFQNMRVPDGNGSGIRLEQGDLDVVNSLFRNSEEGILTHDDPAHAIRIDRSTFSRLGRCDRDLDCAHGIYVGQYGSLTVTRSRFEAGNGGHYVKSRSARVAITDNSFDDSNGRLTNYMIDLSNGSSGVISGNEMVQGKNKDNWSAFITIAPEGRMHSSAALDIRDNRASFVPGVRRQSTFVANWTDDAVRIGPNVLAAGLKVTDRR</sequence>
<dbReference type="AlphaFoldDB" id="A0A437J5R1"/>
<protein>
    <submittedName>
        <fullName evidence="3">Right-handed parallel beta-helix repeat-containing protein</fullName>
    </submittedName>
</protein>
<dbReference type="InterPro" id="IPR012334">
    <property type="entry name" value="Pectin_lyas_fold"/>
</dbReference>
<dbReference type="EMBL" id="RZUL01000004">
    <property type="protein sequence ID" value="RVT40257.1"/>
    <property type="molecule type" value="Genomic_DNA"/>
</dbReference>
<evidence type="ECO:0000313" key="3">
    <source>
        <dbReference type="EMBL" id="RVT40257.1"/>
    </source>
</evidence>
<dbReference type="RefSeq" id="WP_127691358.1">
    <property type="nucleotide sequence ID" value="NZ_RZUL01000004.1"/>
</dbReference>
<dbReference type="InterPro" id="IPR011050">
    <property type="entry name" value="Pectin_lyase_fold/virulence"/>
</dbReference>
<dbReference type="Pfam" id="PF13229">
    <property type="entry name" value="Beta_helix"/>
    <property type="match status" value="1"/>
</dbReference>
<feature type="chain" id="PRO_5019519264" evidence="1">
    <location>
        <begin position="21"/>
        <end position="312"/>
    </location>
</feature>
<gene>
    <name evidence="3" type="ORF">ENE74_13085</name>
</gene>
<evidence type="ECO:0000313" key="4">
    <source>
        <dbReference type="Proteomes" id="UP000282977"/>
    </source>
</evidence>
<evidence type="ECO:0000259" key="2">
    <source>
        <dbReference type="Pfam" id="PF13229"/>
    </source>
</evidence>
<dbReference type="OrthoDB" id="7237303at2"/>
<comment type="caution">
    <text evidence="3">The sequence shown here is derived from an EMBL/GenBank/DDBJ whole genome shotgun (WGS) entry which is preliminary data.</text>
</comment>
<evidence type="ECO:0000256" key="1">
    <source>
        <dbReference type="SAM" id="SignalP"/>
    </source>
</evidence>
<dbReference type="SUPFAM" id="SSF51126">
    <property type="entry name" value="Pectin lyase-like"/>
    <property type="match status" value="1"/>
</dbReference>
<dbReference type="InterPro" id="IPR039448">
    <property type="entry name" value="Beta_helix"/>
</dbReference>
<dbReference type="Gene3D" id="2.160.20.10">
    <property type="entry name" value="Single-stranded right-handed beta-helix, Pectin lyase-like"/>
    <property type="match status" value="1"/>
</dbReference>
<feature type="signal peptide" evidence="1">
    <location>
        <begin position="1"/>
        <end position="20"/>
    </location>
</feature>
<feature type="domain" description="Right handed beta helix" evidence="2">
    <location>
        <begin position="152"/>
        <end position="244"/>
    </location>
</feature>
<proteinExistence type="predicted"/>
<name>A0A437J5R1_9SPHN</name>